<name>A0AAE7WI14_9CAUD</name>
<proteinExistence type="predicted"/>
<dbReference type="GeneID" id="77953191"/>
<dbReference type="Proteomes" id="UP000828443">
    <property type="component" value="Segment"/>
</dbReference>
<accession>A0AAE7WI14</accession>
<keyword evidence="2" id="KW-1185">Reference proteome</keyword>
<sequence>MSTSITEVTQMKLGEYFKVRSPAGGIRQAPFTKQVGGFTGDGHVLSSHDDDRGITYPLDMANYLGTVSVFSSDIGSYTTVHEFSQ</sequence>
<evidence type="ECO:0000313" key="2">
    <source>
        <dbReference type="Proteomes" id="UP000828443"/>
    </source>
</evidence>
<evidence type="ECO:0000313" key="1">
    <source>
        <dbReference type="EMBL" id="QYN80014.1"/>
    </source>
</evidence>
<dbReference type="EMBL" id="MZ348422">
    <property type="protein sequence ID" value="QYN80014.1"/>
    <property type="molecule type" value="Genomic_DNA"/>
</dbReference>
<organism evidence="1 2">
    <name type="scientific">Kosakonia phage Kc263</name>
    <dbReference type="NCBI Taxonomy" id="2863194"/>
    <lineage>
        <taxon>Viruses</taxon>
        <taxon>Duplodnaviria</taxon>
        <taxon>Heunggongvirae</taxon>
        <taxon>Uroviricota</taxon>
        <taxon>Caudoviricetes</taxon>
        <taxon>Chimalliviridae</taxon>
        <taxon>Branisovskavirus</taxon>
        <taxon>Branisovskavirus Kc263</taxon>
    </lineage>
</organism>
<dbReference type="RefSeq" id="YP_010676826.1">
    <property type="nucleotide sequence ID" value="NC_071015.1"/>
</dbReference>
<protein>
    <submittedName>
        <fullName evidence="1">Uncharacterized protein</fullName>
    </submittedName>
</protein>
<dbReference type="KEGG" id="vg:77953191"/>
<reference evidence="1" key="1">
    <citation type="journal article" date="2021" name="Viruses">
        <title>Novel Viruses That Lyse Plant and Human Strains of Kosakonia cowanii.</title>
        <authorList>
            <person name="Petrzik K."/>
            <person name="Brazdova S."/>
            <person name="Krawczyk K."/>
        </authorList>
    </citation>
    <scope>NUCLEOTIDE SEQUENCE</scope>
</reference>